<evidence type="ECO:0000256" key="8">
    <source>
        <dbReference type="ARBA" id="ARBA00022553"/>
    </source>
</evidence>
<evidence type="ECO:0000256" key="17">
    <source>
        <dbReference type="ARBA" id="ARBA00023128"/>
    </source>
</evidence>
<dbReference type="EC" id="4.2.1.17" evidence="6"/>
<dbReference type="CDD" id="cd06558">
    <property type="entry name" value="crotonase-like"/>
    <property type="match status" value="1"/>
</dbReference>
<dbReference type="GO" id="GO:0004300">
    <property type="term" value="F:enoyl-CoA hydratase activity"/>
    <property type="evidence" value="ECO:0007669"/>
    <property type="project" value="UniProtKB-EC"/>
</dbReference>
<evidence type="ECO:0000259" key="44">
    <source>
        <dbReference type="Pfam" id="PF02737"/>
    </source>
</evidence>
<evidence type="ECO:0000256" key="33">
    <source>
        <dbReference type="ARBA" id="ARBA00052989"/>
    </source>
</evidence>
<dbReference type="SUPFAM" id="SSF48179">
    <property type="entry name" value="6-phosphogluconate dehydrogenase C-terminal domain-like"/>
    <property type="match status" value="2"/>
</dbReference>
<dbReference type="PANTHER" id="PTHR43612">
    <property type="entry name" value="TRIFUNCTIONAL ENZYME SUBUNIT ALPHA"/>
    <property type="match status" value="1"/>
</dbReference>
<evidence type="ECO:0000256" key="38">
    <source>
        <dbReference type="ARBA" id="ARBA00083277"/>
    </source>
</evidence>
<dbReference type="Pfam" id="PF00725">
    <property type="entry name" value="3HCDH"/>
    <property type="match status" value="2"/>
</dbReference>
<evidence type="ECO:0000256" key="1">
    <source>
        <dbReference type="ARBA" id="ARBA00000469"/>
    </source>
</evidence>
<evidence type="ECO:0000256" key="15">
    <source>
        <dbReference type="ARBA" id="ARBA00023027"/>
    </source>
</evidence>
<evidence type="ECO:0000256" key="31">
    <source>
        <dbReference type="ARBA" id="ARBA00052860"/>
    </source>
</evidence>
<protein>
    <recommendedName>
        <fullName evidence="36">Trifunctional enzyme subunit alpha, mitochondrial</fullName>
        <ecNumber evidence="35">1.1.1.211</ecNumber>
        <ecNumber evidence="6">4.2.1.17</ecNumber>
    </recommendedName>
    <alternativeName>
        <fullName evidence="37">Monolysocardiolipin acyltransferase</fullName>
    </alternativeName>
    <alternativeName>
        <fullName evidence="38">TP-alpha</fullName>
    </alternativeName>
</protein>
<evidence type="ECO:0000256" key="20">
    <source>
        <dbReference type="ARBA" id="ARBA00023268"/>
    </source>
</evidence>
<dbReference type="InterPro" id="IPR029045">
    <property type="entry name" value="ClpP/crotonase-like_dom_sf"/>
</dbReference>
<comment type="catalytic activity">
    <reaction evidence="23">
        <text>(3S)-hydroxydecanoyl-CoA + NAD(+) = 3-oxodecanoyl-CoA + NADH + H(+)</text>
        <dbReference type="Rhea" id="RHEA:31187"/>
        <dbReference type="ChEBI" id="CHEBI:15378"/>
        <dbReference type="ChEBI" id="CHEBI:57540"/>
        <dbReference type="ChEBI" id="CHEBI:57945"/>
        <dbReference type="ChEBI" id="CHEBI:62548"/>
        <dbReference type="ChEBI" id="CHEBI:62616"/>
    </reaction>
    <physiologicalReaction direction="left-to-right" evidence="23">
        <dbReference type="Rhea" id="RHEA:31188"/>
    </physiologicalReaction>
</comment>
<keyword evidence="8" id="KW-0597">Phosphoprotein</keyword>
<evidence type="ECO:0000256" key="10">
    <source>
        <dbReference type="ARBA" id="ARBA00022792"/>
    </source>
</evidence>
<evidence type="ECO:0000256" key="35">
    <source>
        <dbReference type="ARBA" id="ARBA00066806"/>
    </source>
</evidence>
<dbReference type="FunFam" id="3.40.50.720:FF:000009">
    <property type="entry name" value="Fatty oxidation complex, alpha subunit"/>
    <property type="match status" value="1"/>
</dbReference>
<comment type="similarity">
    <text evidence="41">Belongs to the enoyl-CoA hydratase/isomerase family.</text>
</comment>
<comment type="similarity">
    <text evidence="4">In the central section; belongs to the 3-hydroxyacyl-CoA dehydrogenase family.</text>
</comment>
<dbReference type="Pfam" id="PF02737">
    <property type="entry name" value="3HCDH_N"/>
    <property type="match status" value="1"/>
</dbReference>
<evidence type="ECO:0000256" key="11">
    <source>
        <dbReference type="ARBA" id="ARBA00022832"/>
    </source>
</evidence>
<dbReference type="SUPFAM" id="SSF51735">
    <property type="entry name" value="NAD(P)-binding Rossmann-fold domains"/>
    <property type="match status" value="1"/>
</dbReference>
<keyword evidence="17" id="KW-0496">Mitochondrion</keyword>
<evidence type="ECO:0000256" key="9">
    <source>
        <dbReference type="ARBA" id="ARBA00022679"/>
    </source>
</evidence>
<evidence type="ECO:0000256" key="14">
    <source>
        <dbReference type="ARBA" id="ARBA00023002"/>
    </source>
</evidence>
<dbReference type="GO" id="GO:0016507">
    <property type="term" value="C:mitochondrial fatty acid beta-oxidation multienzyme complex"/>
    <property type="evidence" value="ECO:0007669"/>
    <property type="project" value="InterPro"/>
</dbReference>
<keyword evidence="19" id="KW-0456">Lyase</keyword>
<evidence type="ECO:0000256" key="27">
    <source>
        <dbReference type="ARBA" id="ARBA00051877"/>
    </source>
</evidence>
<evidence type="ECO:0000256" key="4">
    <source>
        <dbReference type="ARBA" id="ARBA00007005"/>
    </source>
</evidence>
<dbReference type="InterPro" id="IPR012803">
    <property type="entry name" value="Fa_ox_alpha_mit"/>
</dbReference>
<dbReference type="GO" id="GO:0016740">
    <property type="term" value="F:transferase activity"/>
    <property type="evidence" value="ECO:0007669"/>
    <property type="project" value="UniProtKB-KW"/>
</dbReference>
<evidence type="ECO:0000256" key="39">
    <source>
        <dbReference type="PIRSR" id="PIRSR612803-1"/>
    </source>
</evidence>
<keyword evidence="10" id="KW-0999">Mitochondrion inner membrane</keyword>
<keyword evidence="16" id="KW-0443">Lipid metabolism</keyword>
<keyword evidence="13" id="KW-0007">Acetylation</keyword>
<keyword evidence="14" id="KW-0560">Oxidoreductase</keyword>
<evidence type="ECO:0000256" key="23">
    <source>
        <dbReference type="ARBA" id="ARBA00048361"/>
    </source>
</evidence>
<proteinExistence type="inferred from homology"/>
<comment type="catalytic activity">
    <reaction evidence="29">
        <text>(3S)-3-hydroxydodecanoyl-CoA = (2E)-dodecenoyl-CoA + H2O</text>
        <dbReference type="Rhea" id="RHEA:31075"/>
        <dbReference type="ChEBI" id="CHEBI:15377"/>
        <dbReference type="ChEBI" id="CHEBI:57330"/>
        <dbReference type="ChEBI" id="CHEBI:62558"/>
    </reaction>
    <physiologicalReaction direction="right-to-left" evidence="29">
        <dbReference type="Rhea" id="RHEA:31077"/>
    </physiologicalReaction>
</comment>
<keyword evidence="42" id="KW-0732">Signal</keyword>
<dbReference type="InterPro" id="IPR008927">
    <property type="entry name" value="6-PGluconate_DH-like_C_sf"/>
</dbReference>
<evidence type="ECO:0000256" key="24">
    <source>
        <dbReference type="ARBA" id="ARBA00050222"/>
    </source>
</evidence>
<dbReference type="NCBIfam" id="TIGR02441">
    <property type="entry name" value="fa_ox_alpha_mit"/>
    <property type="match status" value="1"/>
</dbReference>
<dbReference type="InterPro" id="IPR001753">
    <property type="entry name" value="Enoyl-CoA_hydra/iso"/>
</dbReference>
<evidence type="ECO:0000256" key="29">
    <source>
        <dbReference type="ARBA" id="ARBA00052711"/>
    </source>
</evidence>
<dbReference type="Pfam" id="PF00378">
    <property type="entry name" value="ECH_1"/>
    <property type="match status" value="1"/>
</dbReference>
<keyword evidence="20" id="KW-0511">Multifunctional enzyme</keyword>
<comment type="subunit">
    <text evidence="34">Heterotetramer of 2 alpha/HADHA and 2 beta/HADHB subunits; forms the mitochondrial trifunctional enzyme. Also purified as higher order heterooligomers including a 4 alpha/HADHA and 4 beta/HADHB heterooligomer which physiological significance remains unclear. The mitochondrial trifunctional enzyme interacts with MTLN.</text>
</comment>
<comment type="catalytic activity">
    <reaction evidence="1">
        <text>(3S)-hydroxyhexadecanoyl-CoA = (2E)-hexadecenoyl-CoA + H2O</text>
        <dbReference type="Rhea" id="RHEA:31163"/>
        <dbReference type="ChEBI" id="CHEBI:15377"/>
        <dbReference type="ChEBI" id="CHEBI:61526"/>
        <dbReference type="ChEBI" id="CHEBI:62613"/>
    </reaction>
    <physiologicalReaction direction="right-to-left" evidence="1">
        <dbReference type="Rhea" id="RHEA:31165"/>
    </physiologicalReaction>
</comment>
<name>A0AAV1GZV1_XYRNO</name>
<comment type="catalytic activity">
    <reaction evidence="25">
        <text>a long-chain (3S)-3-hydroxy fatty acyl-CoA + NAD(+) = a long-chain 3-oxo-fatty acyl-CoA + NADH + H(+)</text>
        <dbReference type="Rhea" id="RHEA:52656"/>
        <dbReference type="ChEBI" id="CHEBI:15378"/>
        <dbReference type="ChEBI" id="CHEBI:57540"/>
        <dbReference type="ChEBI" id="CHEBI:57945"/>
        <dbReference type="ChEBI" id="CHEBI:136757"/>
        <dbReference type="ChEBI" id="CHEBI:136758"/>
        <dbReference type="EC" id="1.1.1.211"/>
    </reaction>
    <physiologicalReaction direction="left-to-right" evidence="25">
        <dbReference type="Rhea" id="RHEA:52657"/>
    </physiologicalReaction>
</comment>
<comment type="catalytic activity">
    <reaction evidence="30">
        <text>(3S)-hydroxytetradecanoyl-CoA + NAD(+) = 3-oxotetradecanoyl-CoA + NADH + H(+)</text>
        <dbReference type="Rhea" id="RHEA:31167"/>
        <dbReference type="ChEBI" id="CHEBI:15378"/>
        <dbReference type="ChEBI" id="CHEBI:57540"/>
        <dbReference type="ChEBI" id="CHEBI:57945"/>
        <dbReference type="ChEBI" id="CHEBI:62543"/>
        <dbReference type="ChEBI" id="CHEBI:62614"/>
    </reaction>
    <physiologicalReaction direction="left-to-right" evidence="30">
        <dbReference type="Rhea" id="RHEA:31168"/>
    </physiologicalReaction>
</comment>
<comment type="catalytic activity">
    <reaction evidence="21">
        <text>a (3S)-3-hydroxyacyl-CoA = a (2E)-enoyl-CoA + H2O</text>
        <dbReference type="Rhea" id="RHEA:16105"/>
        <dbReference type="ChEBI" id="CHEBI:15377"/>
        <dbReference type="ChEBI" id="CHEBI:57318"/>
        <dbReference type="ChEBI" id="CHEBI:58856"/>
        <dbReference type="EC" id="4.2.1.17"/>
    </reaction>
    <physiologicalReaction direction="right-to-left" evidence="21">
        <dbReference type="Rhea" id="RHEA:16107"/>
    </physiologicalReaction>
</comment>
<evidence type="ECO:0000256" key="30">
    <source>
        <dbReference type="ARBA" id="ARBA00052834"/>
    </source>
</evidence>
<comment type="catalytic activity">
    <reaction evidence="31">
        <text>1'-[1,2-di-(9Z,12Z-octadecadienoyl)-sn-glycero-3-phospho]-3'-[1-(9Z,12Z-octadecadienoyl)-sn-glycero-3-phospho]-glycerol + (9Z)-octadecenoyl-CoA = 1'-[1,2-di-(9Z,12Z-octadecadienoyl)-sn-glycero-3-phospho]-3'-[1-(9Z,12Z-octadecadienoyl)-2-(9Z-octadecenoyl)-sn-glycero-3-phospho]-glycerol + CoA</text>
        <dbReference type="Rhea" id="RHEA:43676"/>
        <dbReference type="ChEBI" id="CHEBI:57287"/>
        <dbReference type="ChEBI" id="CHEBI:57387"/>
        <dbReference type="ChEBI" id="CHEBI:83580"/>
        <dbReference type="ChEBI" id="CHEBI:83582"/>
    </reaction>
    <physiologicalReaction direction="left-to-right" evidence="31">
        <dbReference type="Rhea" id="RHEA:43677"/>
    </physiologicalReaction>
</comment>
<evidence type="ECO:0000256" key="18">
    <source>
        <dbReference type="ARBA" id="ARBA00023136"/>
    </source>
</evidence>
<evidence type="ECO:0000256" key="22">
    <source>
        <dbReference type="ARBA" id="ARBA00047613"/>
    </source>
</evidence>
<evidence type="ECO:0000256" key="21">
    <source>
        <dbReference type="ARBA" id="ARBA00035854"/>
    </source>
</evidence>
<dbReference type="InterPro" id="IPR018376">
    <property type="entry name" value="Enoyl-CoA_hyd/isom_CS"/>
</dbReference>
<evidence type="ECO:0000256" key="42">
    <source>
        <dbReference type="SAM" id="SignalP"/>
    </source>
</evidence>
<evidence type="ECO:0000256" key="7">
    <source>
        <dbReference type="ARBA" id="ARBA00022481"/>
    </source>
</evidence>
<dbReference type="InterPro" id="IPR006176">
    <property type="entry name" value="3-OHacyl-CoA_DH_NAD-bd"/>
</dbReference>
<keyword evidence="9" id="KW-0808">Transferase</keyword>
<evidence type="ECO:0000313" key="45">
    <source>
        <dbReference type="EMBL" id="CAJ1078361.1"/>
    </source>
</evidence>
<feature type="active site" description="For hydroxyacyl-coenzyme A dehydrogenase activity" evidence="39">
    <location>
        <position position="490"/>
    </location>
</feature>
<dbReference type="GO" id="GO:0005743">
    <property type="term" value="C:mitochondrial inner membrane"/>
    <property type="evidence" value="ECO:0007669"/>
    <property type="project" value="UniProtKB-SubCell"/>
</dbReference>
<evidence type="ECO:0000259" key="43">
    <source>
        <dbReference type="Pfam" id="PF00725"/>
    </source>
</evidence>
<dbReference type="GO" id="GO:0006635">
    <property type="term" value="P:fatty acid beta-oxidation"/>
    <property type="evidence" value="ECO:0007669"/>
    <property type="project" value="InterPro"/>
</dbReference>
<dbReference type="Gene3D" id="3.90.226.10">
    <property type="entry name" value="2-enoyl-CoA Hydratase, Chain A, domain 1"/>
    <property type="match status" value="1"/>
</dbReference>
<dbReference type="PROSITE" id="PS00166">
    <property type="entry name" value="ENOYL_COA_HYDRATASE"/>
    <property type="match status" value="1"/>
</dbReference>
<dbReference type="Gene3D" id="1.10.1040.50">
    <property type="match status" value="1"/>
</dbReference>
<accession>A0AAV1GZV1</accession>
<comment type="catalytic activity">
    <reaction evidence="24">
        <text>1'-[1,2-di-(9Z,12Z-octadecadienoyl)-sn-glycero-3-phospho]-3'-[1-(9Z,12Z-octadecadienoyl)-sn-glycero-3-phospho]-glycerol + (9Z,12Z)-octadecadienoyl-CoA = 1',3'-bis-[1,2-di-(9Z,12Z-octadecadienoyl)-sn-glycero-3-phospho]-glycerol + CoA</text>
        <dbReference type="Rhea" id="RHEA:43672"/>
        <dbReference type="ChEBI" id="CHEBI:57287"/>
        <dbReference type="ChEBI" id="CHEBI:57383"/>
        <dbReference type="ChEBI" id="CHEBI:83580"/>
        <dbReference type="ChEBI" id="CHEBI:83581"/>
    </reaction>
    <physiologicalReaction direction="left-to-right" evidence="24">
        <dbReference type="Rhea" id="RHEA:43673"/>
    </physiologicalReaction>
</comment>
<evidence type="ECO:0000256" key="26">
    <source>
        <dbReference type="ARBA" id="ARBA00051215"/>
    </source>
</evidence>
<gene>
    <name evidence="45" type="ORF">XNOV1_A037903</name>
</gene>
<comment type="catalytic activity">
    <reaction evidence="33">
        <text>1'-[1,2-di-(9Z,12Z-octadecadienoyl)-sn-glycero-3-phospho]-3'-[1-(9Z,12Z-octadecadienoyl)-sn-glycero-3-phospho]-glycerol + hexadecanoyl-CoA = 1'-[1,2-di-(9Z,12Z-octadecadienoyl)-sn-glycero-3-phospho]-3'-[1-(9Z,12Z-octadecadienoyl)-2-hexadecanoyl-sn-glycero-3-phospho]-glycerol + CoA</text>
        <dbReference type="Rhea" id="RHEA:43680"/>
        <dbReference type="ChEBI" id="CHEBI:57287"/>
        <dbReference type="ChEBI" id="CHEBI:57379"/>
        <dbReference type="ChEBI" id="CHEBI:83580"/>
        <dbReference type="ChEBI" id="CHEBI:83583"/>
    </reaction>
    <physiologicalReaction direction="left-to-right" evidence="33">
        <dbReference type="Rhea" id="RHEA:43681"/>
    </physiologicalReaction>
</comment>
<keyword evidence="46" id="KW-1185">Reference proteome</keyword>
<dbReference type="PANTHER" id="PTHR43612:SF3">
    <property type="entry name" value="TRIFUNCTIONAL ENZYME SUBUNIT ALPHA, MITOCHONDRIAL"/>
    <property type="match status" value="1"/>
</dbReference>
<evidence type="ECO:0000256" key="12">
    <source>
        <dbReference type="ARBA" id="ARBA00022946"/>
    </source>
</evidence>
<feature type="site" description="Important for hydroxyacyl-coenzyme A dehydrogenase activity" evidence="40">
    <location>
        <position position="478"/>
    </location>
</feature>
<comment type="catalytic activity">
    <reaction evidence="26">
        <text>a 4-saturated-(3S)-3-hydroxyacyl-CoA = a (3E)-enoyl-CoA + H2O</text>
        <dbReference type="Rhea" id="RHEA:20724"/>
        <dbReference type="ChEBI" id="CHEBI:15377"/>
        <dbReference type="ChEBI" id="CHEBI:58521"/>
        <dbReference type="ChEBI" id="CHEBI:137480"/>
        <dbReference type="EC" id="4.2.1.17"/>
    </reaction>
    <physiologicalReaction direction="right-to-left" evidence="26">
        <dbReference type="Rhea" id="RHEA:20726"/>
    </physiologicalReaction>
</comment>
<feature type="domain" description="3-hydroxyacyl-CoA dehydrogenase C-terminal" evidence="43">
    <location>
        <begin position="655"/>
        <end position="735"/>
    </location>
</feature>
<evidence type="ECO:0000256" key="40">
    <source>
        <dbReference type="PIRSR" id="PIRSR612803-2"/>
    </source>
</evidence>
<evidence type="ECO:0000256" key="13">
    <source>
        <dbReference type="ARBA" id="ARBA00022990"/>
    </source>
</evidence>
<dbReference type="SUPFAM" id="SSF52096">
    <property type="entry name" value="ClpP/crotonase"/>
    <property type="match status" value="1"/>
</dbReference>
<dbReference type="AlphaFoldDB" id="A0AAV1GZV1"/>
<dbReference type="InterPro" id="IPR006108">
    <property type="entry name" value="3HC_DH_C"/>
</dbReference>
<dbReference type="GO" id="GO:0070403">
    <property type="term" value="F:NAD+ binding"/>
    <property type="evidence" value="ECO:0007669"/>
    <property type="project" value="InterPro"/>
</dbReference>
<evidence type="ECO:0000256" key="41">
    <source>
        <dbReference type="RuleBase" id="RU003707"/>
    </source>
</evidence>
<dbReference type="FunFam" id="1.10.1040.50:FF:000002">
    <property type="entry name" value="Trifunctional enzyme subunit alpha, mitochondrial"/>
    <property type="match status" value="1"/>
</dbReference>
<dbReference type="InterPro" id="IPR036291">
    <property type="entry name" value="NAD(P)-bd_dom_sf"/>
</dbReference>
<comment type="similarity">
    <text evidence="5">In the N-terminal section; belongs to the enoyl-CoA hydratase/isomerase family.</text>
</comment>
<keyword evidence="15" id="KW-0520">NAD</keyword>
<evidence type="ECO:0000256" key="6">
    <source>
        <dbReference type="ARBA" id="ARBA00012076"/>
    </source>
</evidence>
<feature type="domain" description="3-hydroxyacyl-CoA dehydrogenase C-terminal" evidence="43">
    <location>
        <begin position="524"/>
        <end position="619"/>
    </location>
</feature>
<evidence type="ECO:0000256" key="16">
    <source>
        <dbReference type="ARBA" id="ARBA00023098"/>
    </source>
</evidence>
<comment type="subcellular location">
    <subcellularLocation>
        <location evidence="2">Mitochondrion inner membrane</location>
    </subcellularLocation>
</comment>
<comment type="pathway">
    <text evidence="3">Lipid metabolism; fatty acid beta-oxidation.</text>
</comment>
<evidence type="ECO:0000256" key="37">
    <source>
        <dbReference type="ARBA" id="ARBA00077617"/>
    </source>
</evidence>
<feature type="chain" id="PRO_5043550235" description="Trifunctional enzyme subunit alpha, mitochondrial" evidence="42">
    <location>
        <begin position="20"/>
        <end position="743"/>
    </location>
</feature>
<evidence type="ECO:0000313" key="46">
    <source>
        <dbReference type="Proteomes" id="UP001178508"/>
    </source>
</evidence>
<evidence type="ECO:0000256" key="25">
    <source>
        <dbReference type="ARBA" id="ARBA00050446"/>
    </source>
</evidence>
<evidence type="ECO:0000256" key="5">
    <source>
        <dbReference type="ARBA" id="ARBA00008750"/>
    </source>
</evidence>
<keyword evidence="7" id="KW-0488">Methylation</keyword>
<dbReference type="EC" id="1.1.1.211" evidence="35"/>
<feature type="signal peptide" evidence="42">
    <location>
        <begin position="1"/>
        <end position="19"/>
    </location>
</feature>
<keyword evidence="11" id="KW-0276">Fatty acid metabolism</keyword>
<dbReference type="Proteomes" id="UP001178508">
    <property type="component" value="Chromosome 17"/>
</dbReference>
<feature type="site" description="Important for long-chain enoyl-CoA hydratase activity" evidence="40">
    <location>
        <position position="131"/>
    </location>
</feature>
<keyword evidence="12" id="KW-0809">Transit peptide</keyword>
<sequence>MLALCLIVSLNCSLHQARTHVSYELKDDVAVVRLNDPTAKVNTLSLQMQSDLAEVMGEIWSNEAVKSAVFISSKPGCFIAGADINMIQSCQSSEEATRLSQEGQKMIDKIDKSPIPIIAAIHGSCLGGGLEFAIACQYRIATRSKNTVLGTPEVMLGLLPGAGGTQRLPQMVGLPDAFDMMLTGRRIRAEKAKKMGLVQQLVDPLGPGMKPAEERTIEYLEEVAVGVAKGIVDKKVPLTKEKSFKEKLQDRVMGLSLVRRKIYKTVSEKTQKQTRGLYPAPAKIIQSVQAGLEKGREAGYLAESENFGKLVMSQESKALIGLYHGQLACKKNRYGTPEKEVKTLGILGAGLMGTGIAQVSVDKGLITILKDTSEENISRGQDQIYRSLDTKVKRKSMTSFQRDIVMSNLSVQLDSTGFQNADMVVEAVFEDINLKHRVLKEVEEVTPPHCIFATNTSALSIKDIAAASKRPEKVIGMHYFSPVDKMQLLEIVITDETSKDTIAAASSVGIKQGKTVIVVKDCPGFYTNRCSIHVLVELLKMLQEGVGLDRLSDLGTSLGFPMGFPMVVDEVGHDVSLHSSQFMLSSYGSRYGGADTDVLEVLVERGFKGRKSGKGFYLYEKGKNYKKVNHEAVDILKKFPLTAPPSVSSDWDIQHRLMSRTVNEALLCLQEGVLRNPAEGDIGAVFALGFPPCIGGPFRFVDTFGADRLVSTMRRYEEVYGDPFTPCQLLLDYAKDPSKRFYN</sequence>
<dbReference type="FunFam" id="3.90.226.10:FF:000011">
    <property type="entry name" value="Fatty acid oxidation complex subunit alpha"/>
    <property type="match status" value="1"/>
</dbReference>
<evidence type="ECO:0000256" key="28">
    <source>
        <dbReference type="ARBA" id="ARBA00052224"/>
    </source>
</evidence>
<comment type="catalytic activity">
    <reaction evidence="32">
        <text>(3S)-3-hydroxydodecanoyl-CoA + NAD(+) = 3-oxododecanoyl-CoA + NADH + H(+)</text>
        <dbReference type="Rhea" id="RHEA:31179"/>
        <dbReference type="ChEBI" id="CHEBI:15378"/>
        <dbReference type="ChEBI" id="CHEBI:57540"/>
        <dbReference type="ChEBI" id="CHEBI:57945"/>
        <dbReference type="ChEBI" id="CHEBI:62558"/>
        <dbReference type="ChEBI" id="CHEBI:62615"/>
    </reaction>
    <physiologicalReaction direction="left-to-right" evidence="32">
        <dbReference type="Rhea" id="RHEA:31180"/>
    </physiologicalReaction>
</comment>
<feature type="domain" description="3-hydroxyacyl-CoA dehydrogenase NAD binding" evidence="44">
    <location>
        <begin position="344"/>
        <end position="522"/>
    </location>
</feature>
<evidence type="ECO:0000256" key="19">
    <source>
        <dbReference type="ARBA" id="ARBA00023239"/>
    </source>
</evidence>
<keyword evidence="18" id="KW-0472">Membrane</keyword>
<dbReference type="GO" id="GO:0016509">
    <property type="term" value="F:long-chain (3S)-3-hydroxyacyl-CoA dehydrogenase (NAD+) activity"/>
    <property type="evidence" value="ECO:0007669"/>
    <property type="project" value="UniProtKB-EC"/>
</dbReference>
<comment type="catalytic activity">
    <reaction evidence="27">
        <text>(3S)-hydroxyoctanoyl-CoA = (2E)-octenoyl-CoA + H2O</text>
        <dbReference type="Rhea" id="RHEA:31199"/>
        <dbReference type="ChEBI" id="CHEBI:15377"/>
        <dbReference type="ChEBI" id="CHEBI:62242"/>
        <dbReference type="ChEBI" id="CHEBI:62617"/>
    </reaction>
    <physiologicalReaction direction="right-to-left" evidence="27">
        <dbReference type="Rhea" id="RHEA:31201"/>
    </physiologicalReaction>
</comment>
<dbReference type="Gene3D" id="3.40.50.720">
    <property type="entry name" value="NAD(P)-binding Rossmann-like Domain"/>
    <property type="match status" value="1"/>
</dbReference>
<evidence type="ECO:0000256" key="2">
    <source>
        <dbReference type="ARBA" id="ARBA00004273"/>
    </source>
</evidence>
<feature type="site" description="Important for long-chain enoyl-CoA hydratase activity" evidence="40">
    <location>
        <position position="153"/>
    </location>
</feature>
<dbReference type="InterPro" id="IPR050136">
    <property type="entry name" value="FA_oxidation_alpha_subunit"/>
</dbReference>
<comment type="catalytic activity">
    <reaction evidence="22">
        <text>(3S)-hydroxyhexadecanoyl-CoA + NAD(+) = 3-oxohexadecanoyl-CoA + NADH + H(+)</text>
        <dbReference type="Rhea" id="RHEA:31159"/>
        <dbReference type="ChEBI" id="CHEBI:15378"/>
        <dbReference type="ChEBI" id="CHEBI:57349"/>
        <dbReference type="ChEBI" id="CHEBI:57540"/>
        <dbReference type="ChEBI" id="CHEBI:57945"/>
        <dbReference type="ChEBI" id="CHEBI:62613"/>
    </reaction>
    <physiologicalReaction direction="left-to-right" evidence="22">
        <dbReference type="Rhea" id="RHEA:31160"/>
    </physiologicalReaction>
</comment>
<organism evidence="45 46">
    <name type="scientific">Xyrichtys novacula</name>
    <name type="common">Pearly razorfish</name>
    <name type="synonym">Hemipteronotus novacula</name>
    <dbReference type="NCBI Taxonomy" id="13765"/>
    <lineage>
        <taxon>Eukaryota</taxon>
        <taxon>Metazoa</taxon>
        <taxon>Chordata</taxon>
        <taxon>Craniata</taxon>
        <taxon>Vertebrata</taxon>
        <taxon>Euteleostomi</taxon>
        <taxon>Actinopterygii</taxon>
        <taxon>Neopterygii</taxon>
        <taxon>Teleostei</taxon>
        <taxon>Neoteleostei</taxon>
        <taxon>Acanthomorphata</taxon>
        <taxon>Eupercaria</taxon>
        <taxon>Labriformes</taxon>
        <taxon>Labridae</taxon>
        <taxon>Xyrichtys</taxon>
    </lineage>
</organism>
<evidence type="ECO:0000256" key="34">
    <source>
        <dbReference type="ARBA" id="ARBA00062153"/>
    </source>
</evidence>
<evidence type="ECO:0000256" key="3">
    <source>
        <dbReference type="ARBA" id="ARBA00005005"/>
    </source>
</evidence>
<evidence type="ECO:0000256" key="32">
    <source>
        <dbReference type="ARBA" id="ARBA00052945"/>
    </source>
</evidence>
<dbReference type="EMBL" id="OY660880">
    <property type="protein sequence ID" value="CAJ1078361.1"/>
    <property type="molecule type" value="Genomic_DNA"/>
</dbReference>
<reference evidence="45" key="1">
    <citation type="submission" date="2023-08" db="EMBL/GenBank/DDBJ databases">
        <authorList>
            <person name="Alioto T."/>
            <person name="Alioto T."/>
            <person name="Gomez Garrido J."/>
        </authorList>
    </citation>
    <scope>NUCLEOTIDE SEQUENCE</scope>
</reference>
<comment type="catalytic activity">
    <reaction evidence="28">
        <text>(3S)-hydroxyoctanoyl-CoA + NAD(+) = 3-oxooctanoyl-CoA + NADH + H(+)</text>
        <dbReference type="Rhea" id="RHEA:31195"/>
        <dbReference type="ChEBI" id="CHEBI:15378"/>
        <dbReference type="ChEBI" id="CHEBI:57540"/>
        <dbReference type="ChEBI" id="CHEBI:57945"/>
        <dbReference type="ChEBI" id="CHEBI:62617"/>
        <dbReference type="ChEBI" id="CHEBI:62619"/>
    </reaction>
    <physiologicalReaction direction="left-to-right" evidence="28">
        <dbReference type="Rhea" id="RHEA:31196"/>
    </physiologicalReaction>
</comment>
<evidence type="ECO:0000256" key="36">
    <source>
        <dbReference type="ARBA" id="ARBA00068347"/>
    </source>
</evidence>